<evidence type="ECO:0000256" key="1">
    <source>
        <dbReference type="ARBA" id="ARBA00023002"/>
    </source>
</evidence>
<dbReference type="eggNOG" id="arCOG00755">
    <property type="taxonomic scope" value="Archaea"/>
</dbReference>
<organism evidence="3 4">
    <name type="scientific">Thermogladius calderae (strain DSM 22663 / VKM B-2946 / 1633)</name>
    <dbReference type="NCBI Taxonomy" id="1184251"/>
    <lineage>
        <taxon>Archaea</taxon>
        <taxon>Thermoproteota</taxon>
        <taxon>Thermoprotei</taxon>
        <taxon>Desulfurococcales</taxon>
        <taxon>Desulfurococcaceae</taxon>
        <taxon>Thermogladius</taxon>
    </lineage>
</organism>
<evidence type="ECO:0000259" key="2">
    <source>
        <dbReference type="Pfam" id="PF01266"/>
    </source>
</evidence>
<dbReference type="SUPFAM" id="SSF51905">
    <property type="entry name" value="FAD/NAD(P)-binding domain"/>
    <property type="match status" value="1"/>
</dbReference>
<keyword evidence="4" id="KW-1185">Reference proteome</keyword>
<dbReference type="HOGENOM" id="CLU_007884_4_1_2"/>
<dbReference type="STRING" id="1184251.TCELL_1324"/>
<evidence type="ECO:0000313" key="4">
    <source>
        <dbReference type="Proteomes" id="UP000005270"/>
    </source>
</evidence>
<dbReference type="Proteomes" id="UP000005270">
    <property type="component" value="Chromosome"/>
</dbReference>
<dbReference type="SUPFAM" id="SSF54373">
    <property type="entry name" value="FAD-linked reductases, C-terminal domain"/>
    <property type="match status" value="1"/>
</dbReference>
<protein>
    <submittedName>
        <fullName evidence="3">FAD dependent oxidoreductase</fullName>
    </submittedName>
</protein>
<dbReference type="GO" id="GO:0016491">
    <property type="term" value="F:oxidoreductase activity"/>
    <property type="evidence" value="ECO:0007669"/>
    <property type="project" value="UniProtKB-KW"/>
</dbReference>
<dbReference type="Pfam" id="PF01266">
    <property type="entry name" value="DAO"/>
    <property type="match status" value="1"/>
</dbReference>
<dbReference type="Gene3D" id="3.50.50.60">
    <property type="entry name" value="FAD/NAD(P)-binding domain"/>
    <property type="match status" value="1"/>
</dbReference>
<dbReference type="EMBL" id="CP003531">
    <property type="protein sequence ID" value="AFK51746.1"/>
    <property type="molecule type" value="Genomic_DNA"/>
</dbReference>
<accession>I3TG58</accession>
<proteinExistence type="predicted"/>
<keyword evidence="1" id="KW-0560">Oxidoreductase</keyword>
<sequence length="379" mass="42021">MVRVAKRLIVVGAGVTGLMTAKFLVDRGFSDILVIDRKYPGSGGSFRCATGVRASFTSREHIKVMLRAIDLWPKLSKELGIKYSRDGYLWLLSRDRDVEFFREAVKFQNSLGVPTRLVTPEEVRELAPTINASSVVAAVYDPIAGKASCFDSVTNTLTHLLARGVEVKWGVEARKIAREGRGFVVETNIGSLRADSVLVAAGDGSRRLLETLGVDLPIRSLPKHALVTEAFRPVFKPLIIDWATSSYIVQLFNGNFYIGADIPEVYDTVAKVKLEFLRKAARVWTSYFPWLREVYVLRYWTGYYDMTPDHHPVIGPVEGLEGVYVAAGFSGHGFMMAPAVGEALASYILGERPLVPEFERLSPGRFARGELIKEIAVFG</sequence>
<dbReference type="PANTHER" id="PTHR13847:SF287">
    <property type="entry name" value="FAD-DEPENDENT OXIDOREDUCTASE DOMAIN-CONTAINING PROTEIN 1"/>
    <property type="match status" value="1"/>
</dbReference>
<dbReference type="InterPro" id="IPR006076">
    <property type="entry name" value="FAD-dep_OxRdtase"/>
</dbReference>
<evidence type="ECO:0000313" key="3">
    <source>
        <dbReference type="EMBL" id="AFK51746.1"/>
    </source>
</evidence>
<dbReference type="AlphaFoldDB" id="I3TG58"/>
<name>I3TG58_THEC1</name>
<dbReference type="InParanoid" id="I3TG58"/>
<dbReference type="GO" id="GO:0005737">
    <property type="term" value="C:cytoplasm"/>
    <property type="evidence" value="ECO:0007669"/>
    <property type="project" value="TreeGrafter"/>
</dbReference>
<feature type="domain" description="FAD dependent oxidoreductase" evidence="2">
    <location>
        <begin position="8"/>
        <end position="346"/>
    </location>
</feature>
<dbReference type="InterPro" id="IPR036188">
    <property type="entry name" value="FAD/NAD-bd_sf"/>
</dbReference>
<dbReference type="Gene3D" id="3.30.9.10">
    <property type="entry name" value="D-Amino Acid Oxidase, subunit A, domain 2"/>
    <property type="match status" value="1"/>
</dbReference>
<reference evidence="3 4" key="1">
    <citation type="journal article" date="2012" name="J. Bacteriol.">
        <title>Complete genome sequence of the hyperthermophilic cellulolytic Crenarchaeon 'Thermogladius cellulolyticus' 1633.</title>
        <authorList>
            <person name="Mardanov A.V."/>
            <person name="Kochetkova T.V."/>
            <person name="Beletsky A.V."/>
            <person name="Bonch-Osmolovskaya E.A."/>
            <person name="Ravin N.V."/>
            <person name="Skryabin K.G."/>
        </authorList>
    </citation>
    <scope>NUCLEOTIDE SEQUENCE [LARGE SCALE GENOMIC DNA]</scope>
    <source>
        <strain evidence="4">DSM 22663 / VKM B-2946 / 1633</strain>
    </source>
</reference>
<dbReference type="PANTHER" id="PTHR13847">
    <property type="entry name" value="SARCOSINE DEHYDROGENASE-RELATED"/>
    <property type="match status" value="1"/>
</dbReference>
<dbReference type="FunCoup" id="I3TG58">
    <property type="interactions" value="34"/>
</dbReference>
<gene>
    <name evidence="3" type="ordered locus">TCELL_1324</name>
</gene>
<dbReference type="KEGG" id="thg:TCELL_1324"/>